<reference evidence="9 10" key="1">
    <citation type="submission" date="2018-09" db="EMBL/GenBank/DDBJ databases">
        <title>YIM 75507 draft genome.</title>
        <authorList>
            <person name="Tang S."/>
            <person name="Feng Y."/>
        </authorList>
    </citation>
    <scope>NUCLEOTIDE SEQUENCE [LARGE SCALE GENOMIC DNA]</scope>
    <source>
        <strain evidence="9 10">YIM 75507</strain>
    </source>
</reference>
<evidence type="ECO:0000313" key="10">
    <source>
        <dbReference type="Proteomes" id="UP000265768"/>
    </source>
</evidence>
<dbReference type="EMBL" id="QZEY01000008">
    <property type="protein sequence ID" value="RJL30938.1"/>
    <property type="molecule type" value="Genomic_DNA"/>
</dbReference>
<keyword evidence="6 7" id="KW-0472">Membrane</keyword>
<comment type="subcellular location">
    <subcellularLocation>
        <location evidence="1">Cell membrane</location>
        <topology evidence="1">Multi-pass membrane protein</topology>
    </subcellularLocation>
</comment>
<feature type="transmembrane region" description="Helical" evidence="7">
    <location>
        <begin position="21"/>
        <end position="45"/>
    </location>
</feature>
<evidence type="ECO:0000256" key="3">
    <source>
        <dbReference type="ARBA" id="ARBA00022475"/>
    </source>
</evidence>
<dbReference type="Proteomes" id="UP000265768">
    <property type="component" value="Unassembled WGS sequence"/>
</dbReference>
<dbReference type="CDD" id="cd17321">
    <property type="entry name" value="MFS_MMR_MDR_like"/>
    <property type="match status" value="1"/>
</dbReference>
<feature type="transmembrane region" description="Helical" evidence="7">
    <location>
        <begin position="89"/>
        <end position="108"/>
    </location>
</feature>
<dbReference type="InterPro" id="IPR020846">
    <property type="entry name" value="MFS_dom"/>
</dbReference>
<evidence type="ECO:0000259" key="8">
    <source>
        <dbReference type="PROSITE" id="PS50850"/>
    </source>
</evidence>
<dbReference type="GO" id="GO:0022857">
    <property type="term" value="F:transmembrane transporter activity"/>
    <property type="evidence" value="ECO:0007669"/>
    <property type="project" value="InterPro"/>
</dbReference>
<dbReference type="SUPFAM" id="SSF103473">
    <property type="entry name" value="MFS general substrate transporter"/>
    <property type="match status" value="1"/>
</dbReference>
<evidence type="ECO:0000256" key="1">
    <source>
        <dbReference type="ARBA" id="ARBA00004651"/>
    </source>
</evidence>
<dbReference type="InterPro" id="IPR004638">
    <property type="entry name" value="EmrB-like"/>
</dbReference>
<evidence type="ECO:0000256" key="6">
    <source>
        <dbReference type="ARBA" id="ARBA00023136"/>
    </source>
</evidence>
<feature type="transmembrane region" description="Helical" evidence="7">
    <location>
        <begin position="285"/>
        <end position="308"/>
    </location>
</feature>
<dbReference type="OrthoDB" id="783189at2"/>
<feature type="transmembrane region" description="Helical" evidence="7">
    <location>
        <begin position="181"/>
        <end position="200"/>
    </location>
</feature>
<dbReference type="Gene3D" id="1.20.1250.20">
    <property type="entry name" value="MFS general substrate transporter like domains"/>
    <property type="match status" value="1"/>
</dbReference>
<dbReference type="InterPro" id="IPR011701">
    <property type="entry name" value="MFS"/>
</dbReference>
<gene>
    <name evidence="9" type="ORF">D5H75_21860</name>
</gene>
<dbReference type="PROSITE" id="PS50850">
    <property type="entry name" value="MFS"/>
    <property type="match status" value="1"/>
</dbReference>
<evidence type="ECO:0000256" key="4">
    <source>
        <dbReference type="ARBA" id="ARBA00022692"/>
    </source>
</evidence>
<evidence type="ECO:0000256" key="2">
    <source>
        <dbReference type="ARBA" id="ARBA00022448"/>
    </source>
</evidence>
<dbReference type="Pfam" id="PF07690">
    <property type="entry name" value="MFS_1"/>
    <property type="match status" value="1"/>
</dbReference>
<feature type="transmembrane region" description="Helical" evidence="7">
    <location>
        <begin position="415"/>
        <end position="437"/>
    </location>
</feature>
<proteinExistence type="predicted"/>
<sequence>MATTLQASRPAGEAQPYRWRWMALAVVLIAEIMDLLDATVTNIAAPAIRAELGGGNSLMQWIGAGYVLAFAVGLVTGGRLGDIYGRRRMFLIGTAGFTLFSVLCGLAPSPELLIVFRALQGAAGAVLIPQGLGIIRDSFPPKELAAAMGAFGPVMGLAAVGGPVLGGYLVDADLFGTGWRMIFLINLPVGLLAFAGGLRFVREARAARRPRLDLMGVALLSATLLLVIYPLVQGHELGWPAWIFALLAASVPMLAIFVRHELRRQRAGLDPLVEMSLFRKRPFTGGLVVGLSFFSIMTGFMFIAGLFFQLGLGFSPLATSVALIPVALGIAIGATVGGALTERVGRRLMHLGALAGVAGLAAQYLTLRQTGADVSAWQLAPSMLVVGVGLGMLMTPFFGIVLAGVSDEEVGSASGLLPAVQQLGTALGLAVLGTVFFELVGDGPAAWSPAGFASATGTVLLVQAGGLALTFALTYLLPRRARADVEHG</sequence>
<dbReference type="Gene3D" id="1.20.1720.10">
    <property type="entry name" value="Multidrug resistance protein D"/>
    <property type="match status" value="1"/>
</dbReference>
<dbReference type="InterPro" id="IPR036259">
    <property type="entry name" value="MFS_trans_sf"/>
</dbReference>
<comment type="caution">
    <text evidence="9">The sequence shown here is derived from an EMBL/GenBank/DDBJ whole genome shotgun (WGS) entry which is preliminary data.</text>
</comment>
<feature type="transmembrane region" description="Helical" evidence="7">
    <location>
        <begin position="348"/>
        <end position="367"/>
    </location>
</feature>
<organism evidence="9 10">
    <name type="scientific">Bailinhaonella thermotolerans</name>
    <dbReference type="NCBI Taxonomy" id="1070861"/>
    <lineage>
        <taxon>Bacteria</taxon>
        <taxon>Bacillati</taxon>
        <taxon>Actinomycetota</taxon>
        <taxon>Actinomycetes</taxon>
        <taxon>Streptosporangiales</taxon>
        <taxon>Streptosporangiaceae</taxon>
        <taxon>Bailinhaonella</taxon>
    </lineage>
</organism>
<evidence type="ECO:0000256" key="7">
    <source>
        <dbReference type="SAM" id="Phobius"/>
    </source>
</evidence>
<feature type="transmembrane region" description="Helical" evidence="7">
    <location>
        <begin position="314"/>
        <end position="336"/>
    </location>
</feature>
<keyword evidence="5 7" id="KW-1133">Transmembrane helix</keyword>
<keyword evidence="4 7" id="KW-0812">Transmembrane</keyword>
<feature type="transmembrane region" description="Helical" evidence="7">
    <location>
        <begin position="238"/>
        <end position="258"/>
    </location>
</feature>
<accession>A0A3A4B9S2</accession>
<protein>
    <submittedName>
        <fullName evidence="9">DHA2 family efflux MFS transporter permease subunit</fullName>
    </submittedName>
</protein>
<feature type="transmembrane region" description="Helical" evidence="7">
    <location>
        <begin position="144"/>
        <end position="169"/>
    </location>
</feature>
<keyword evidence="2" id="KW-0813">Transport</keyword>
<feature type="transmembrane region" description="Helical" evidence="7">
    <location>
        <begin position="114"/>
        <end position="132"/>
    </location>
</feature>
<feature type="domain" description="Major facilitator superfamily (MFS) profile" evidence="8">
    <location>
        <begin position="23"/>
        <end position="482"/>
    </location>
</feature>
<dbReference type="GO" id="GO:0005886">
    <property type="term" value="C:plasma membrane"/>
    <property type="evidence" value="ECO:0007669"/>
    <property type="project" value="UniProtKB-SubCell"/>
</dbReference>
<evidence type="ECO:0000256" key="5">
    <source>
        <dbReference type="ARBA" id="ARBA00022989"/>
    </source>
</evidence>
<feature type="transmembrane region" description="Helical" evidence="7">
    <location>
        <begin position="212"/>
        <end position="232"/>
    </location>
</feature>
<feature type="transmembrane region" description="Helical" evidence="7">
    <location>
        <begin position="457"/>
        <end position="477"/>
    </location>
</feature>
<evidence type="ECO:0000313" key="9">
    <source>
        <dbReference type="EMBL" id="RJL30938.1"/>
    </source>
</evidence>
<dbReference type="PANTHER" id="PTHR42718">
    <property type="entry name" value="MAJOR FACILITATOR SUPERFAMILY MULTIDRUG TRANSPORTER MFSC"/>
    <property type="match status" value="1"/>
</dbReference>
<feature type="transmembrane region" description="Helical" evidence="7">
    <location>
        <begin position="57"/>
        <end position="77"/>
    </location>
</feature>
<name>A0A3A4B9S2_9ACTN</name>
<dbReference type="AlphaFoldDB" id="A0A3A4B9S2"/>
<feature type="transmembrane region" description="Helical" evidence="7">
    <location>
        <begin position="379"/>
        <end position="403"/>
    </location>
</feature>
<dbReference type="RefSeq" id="WP_119928361.1">
    <property type="nucleotide sequence ID" value="NZ_QZEY01000008.1"/>
</dbReference>
<keyword evidence="3" id="KW-1003">Cell membrane</keyword>
<dbReference type="PANTHER" id="PTHR42718:SF39">
    <property type="entry name" value="ACTINORHODIN TRANSPORTER-RELATED"/>
    <property type="match status" value="1"/>
</dbReference>
<keyword evidence="10" id="KW-1185">Reference proteome</keyword>
<dbReference type="NCBIfam" id="TIGR00711">
    <property type="entry name" value="efflux_EmrB"/>
    <property type="match status" value="1"/>
</dbReference>